<protein>
    <recommendedName>
        <fullName evidence="3 8">Dihydrofolate reductase</fullName>
        <ecNumber evidence="3 8">1.5.1.3</ecNumber>
    </recommendedName>
</protein>
<dbReference type="Proteomes" id="UP000094769">
    <property type="component" value="Unassembled WGS sequence"/>
</dbReference>
<dbReference type="InterPro" id="IPR024072">
    <property type="entry name" value="DHFR-like_dom_sf"/>
</dbReference>
<sequence length="165" mass="18508">MKPLISLIAAVANNGVIGVDNGLPWRLPADLQHFKSLTMGKPIIMGRRTWESLPGLLPGRRHIVVTGNRDYRAVDCELVHSVDEALQVAGEVPEVMIVGGGGLYRQMLPRANRLYLTWVETDVAGDAFFPEIDWSEWQEVSRDSHPADERNQFAYTFIVLNRVNV</sequence>
<proteinExistence type="inferred from homology"/>
<dbReference type="NCBIfam" id="NF008037">
    <property type="entry name" value="PRK10769.1"/>
    <property type="match status" value="1"/>
</dbReference>
<dbReference type="GO" id="GO:0046654">
    <property type="term" value="P:tetrahydrofolate biosynthetic process"/>
    <property type="evidence" value="ECO:0007669"/>
    <property type="project" value="UniProtKB-UniPathway"/>
</dbReference>
<dbReference type="Gene3D" id="3.40.430.10">
    <property type="entry name" value="Dihydrofolate Reductase, subunit A"/>
    <property type="match status" value="1"/>
</dbReference>
<evidence type="ECO:0000256" key="9">
    <source>
        <dbReference type="RuleBase" id="RU004474"/>
    </source>
</evidence>
<dbReference type="InterPro" id="IPR012259">
    <property type="entry name" value="DHFR"/>
</dbReference>
<evidence type="ECO:0000313" key="11">
    <source>
        <dbReference type="EMBL" id="ODJ87991.1"/>
    </source>
</evidence>
<dbReference type="CDD" id="cd00209">
    <property type="entry name" value="DHFR"/>
    <property type="match status" value="1"/>
</dbReference>
<evidence type="ECO:0000256" key="1">
    <source>
        <dbReference type="ARBA" id="ARBA00004903"/>
    </source>
</evidence>
<dbReference type="PRINTS" id="PR00070">
    <property type="entry name" value="DHFR"/>
</dbReference>
<evidence type="ECO:0000256" key="2">
    <source>
        <dbReference type="ARBA" id="ARBA00009539"/>
    </source>
</evidence>
<evidence type="ECO:0000256" key="7">
    <source>
        <dbReference type="ARBA" id="ARBA00025067"/>
    </source>
</evidence>
<dbReference type="RefSeq" id="WP_069123929.1">
    <property type="nucleotide sequence ID" value="NZ_MARB01000008.1"/>
</dbReference>
<name>A0A7Z0VMP3_9GAMM</name>
<organism evidence="11 12">
    <name type="scientific">Candidatus Thiodiazotropha endolucinida</name>
    <dbReference type="NCBI Taxonomy" id="1655433"/>
    <lineage>
        <taxon>Bacteria</taxon>
        <taxon>Pseudomonadati</taxon>
        <taxon>Pseudomonadota</taxon>
        <taxon>Gammaproteobacteria</taxon>
        <taxon>Chromatiales</taxon>
        <taxon>Sedimenticolaceae</taxon>
        <taxon>Candidatus Thiodiazotropha</taxon>
    </lineage>
</organism>
<keyword evidence="4 8" id="KW-0554">One-carbon metabolism</keyword>
<reference evidence="11 12" key="1">
    <citation type="submission" date="2016-06" db="EMBL/GenBank/DDBJ databases">
        <title>Genome sequence of endosymbiont of Candidatus Endolucinida thiodiazotropha.</title>
        <authorList>
            <person name="Poehlein A."/>
            <person name="Koenig S."/>
            <person name="Heiden S.E."/>
            <person name="Thuermer A."/>
            <person name="Voget S."/>
            <person name="Daniel R."/>
            <person name="Markert S."/>
            <person name="Gros O."/>
            <person name="Schweder T."/>
        </authorList>
    </citation>
    <scope>NUCLEOTIDE SEQUENCE [LARGE SCALE GENOMIC DNA]</scope>
    <source>
        <strain evidence="11 12">COS</strain>
    </source>
</reference>
<dbReference type="InterPro" id="IPR017925">
    <property type="entry name" value="DHFR_CS"/>
</dbReference>
<evidence type="ECO:0000256" key="3">
    <source>
        <dbReference type="ARBA" id="ARBA00012856"/>
    </source>
</evidence>
<dbReference type="FunFam" id="3.40.430.10:FF:000001">
    <property type="entry name" value="Dihydrofolate reductase"/>
    <property type="match status" value="1"/>
</dbReference>
<dbReference type="GO" id="GO:0070401">
    <property type="term" value="F:NADP+ binding"/>
    <property type="evidence" value="ECO:0007669"/>
    <property type="project" value="UniProtKB-ARBA"/>
</dbReference>
<comment type="caution">
    <text evidence="11">The sequence shown here is derived from an EMBL/GenBank/DDBJ whole genome shotgun (WGS) entry which is preliminary data.</text>
</comment>
<dbReference type="InterPro" id="IPR001796">
    <property type="entry name" value="DHFR_dom"/>
</dbReference>
<comment type="pathway">
    <text evidence="1 8">Cofactor biosynthesis; tetrahydrofolate biosynthesis; 5,6,7,8-tetrahydrofolate from 7,8-dihydrofolate: step 1/1.</text>
</comment>
<dbReference type="PANTHER" id="PTHR48069:SF3">
    <property type="entry name" value="DIHYDROFOLATE REDUCTASE"/>
    <property type="match status" value="1"/>
</dbReference>
<comment type="similarity">
    <text evidence="2 8 9">Belongs to the dihydrofolate reductase family.</text>
</comment>
<evidence type="ECO:0000256" key="4">
    <source>
        <dbReference type="ARBA" id="ARBA00022563"/>
    </source>
</evidence>
<dbReference type="PIRSF" id="PIRSF000194">
    <property type="entry name" value="DHFR"/>
    <property type="match status" value="1"/>
</dbReference>
<dbReference type="GO" id="GO:0046452">
    <property type="term" value="P:dihydrofolate metabolic process"/>
    <property type="evidence" value="ECO:0007669"/>
    <property type="project" value="TreeGrafter"/>
</dbReference>
<dbReference type="EC" id="1.5.1.3" evidence="3 8"/>
<keyword evidence="12" id="KW-1185">Reference proteome</keyword>
<dbReference type="OrthoDB" id="9804315at2"/>
<feature type="domain" description="DHFR" evidence="10">
    <location>
        <begin position="4"/>
        <end position="162"/>
    </location>
</feature>
<keyword evidence="6 8" id="KW-0560">Oxidoreductase</keyword>
<dbReference type="GO" id="GO:0004146">
    <property type="term" value="F:dihydrofolate reductase activity"/>
    <property type="evidence" value="ECO:0007669"/>
    <property type="project" value="UniProtKB-EC"/>
</dbReference>
<dbReference type="PROSITE" id="PS51330">
    <property type="entry name" value="DHFR_2"/>
    <property type="match status" value="1"/>
</dbReference>
<comment type="function">
    <text evidence="7 8">Key enzyme in folate metabolism. Catalyzes an essential reaction for de novo glycine and purine synthesis, and for DNA precursor synthesis.</text>
</comment>
<evidence type="ECO:0000256" key="8">
    <source>
        <dbReference type="PIRNR" id="PIRNR000194"/>
    </source>
</evidence>
<dbReference type="GO" id="GO:0046655">
    <property type="term" value="P:folic acid metabolic process"/>
    <property type="evidence" value="ECO:0007669"/>
    <property type="project" value="TreeGrafter"/>
</dbReference>
<dbReference type="GO" id="GO:0006730">
    <property type="term" value="P:one-carbon metabolic process"/>
    <property type="evidence" value="ECO:0007669"/>
    <property type="project" value="UniProtKB-KW"/>
</dbReference>
<dbReference type="SUPFAM" id="SSF53597">
    <property type="entry name" value="Dihydrofolate reductase-like"/>
    <property type="match status" value="1"/>
</dbReference>
<dbReference type="Pfam" id="PF00186">
    <property type="entry name" value="DHFR_1"/>
    <property type="match status" value="1"/>
</dbReference>
<evidence type="ECO:0000259" key="10">
    <source>
        <dbReference type="PROSITE" id="PS51330"/>
    </source>
</evidence>
<keyword evidence="5 8" id="KW-0521">NADP</keyword>
<dbReference type="UniPathway" id="UPA00077">
    <property type="reaction ID" value="UER00158"/>
</dbReference>
<evidence type="ECO:0000313" key="12">
    <source>
        <dbReference type="Proteomes" id="UP000094769"/>
    </source>
</evidence>
<dbReference type="EMBL" id="MARB01000008">
    <property type="protein sequence ID" value="ODJ87991.1"/>
    <property type="molecule type" value="Genomic_DNA"/>
</dbReference>
<accession>A0A7Z0VMP3</accession>
<evidence type="ECO:0000256" key="6">
    <source>
        <dbReference type="ARBA" id="ARBA00023002"/>
    </source>
</evidence>
<dbReference type="AlphaFoldDB" id="A0A7Z0VMP3"/>
<dbReference type="PROSITE" id="PS00075">
    <property type="entry name" value="DHFR_1"/>
    <property type="match status" value="1"/>
</dbReference>
<dbReference type="GO" id="GO:0005829">
    <property type="term" value="C:cytosol"/>
    <property type="evidence" value="ECO:0007669"/>
    <property type="project" value="TreeGrafter"/>
</dbReference>
<gene>
    <name evidence="11" type="primary">dhfrIII</name>
    <name evidence="11" type="ORF">CODIS_17650</name>
</gene>
<evidence type="ECO:0000256" key="5">
    <source>
        <dbReference type="ARBA" id="ARBA00022857"/>
    </source>
</evidence>
<dbReference type="PANTHER" id="PTHR48069">
    <property type="entry name" value="DIHYDROFOLATE REDUCTASE"/>
    <property type="match status" value="1"/>
</dbReference>
<comment type="catalytic activity">
    <reaction evidence="8">
        <text>(6S)-5,6,7,8-tetrahydrofolate + NADP(+) = 7,8-dihydrofolate + NADPH + H(+)</text>
        <dbReference type="Rhea" id="RHEA:15009"/>
        <dbReference type="ChEBI" id="CHEBI:15378"/>
        <dbReference type="ChEBI" id="CHEBI:57451"/>
        <dbReference type="ChEBI" id="CHEBI:57453"/>
        <dbReference type="ChEBI" id="CHEBI:57783"/>
        <dbReference type="ChEBI" id="CHEBI:58349"/>
        <dbReference type="EC" id="1.5.1.3"/>
    </reaction>
</comment>